<evidence type="ECO:0000256" key="7">
    <source>
        <dbReference type="ARBA" id="ARBA00022860"/>
    </source>
</evidence>
<dbReference type="InterPro" id="IPR051185">
    <property type="entry name" value="ASPM"/>
</dbReference>
<dbReference type="FunFam" id="2.10.70.10:FF:000060">
    <property type="entry name" value="Complement inhibitory factor H"/>
    <property type="match status" value="1"/>
</dbReference>
<dbReference type="PANTHER" id="PTHR22706">
    <property type="entry name" value="ASSEMBLY FACTOR FOR SPINDLE MICROTUBULES"/>
    <property type="match status" value="1"/>
</dbReference>
<keyword evidence="7" id="KW-0112">Calmodulin-binding</keyword>
<keyword evidence="11" id="KW-0768">Sushi</keyword>
<name>A0A8J6GJU3_MICOH</name>
<evidence type="ECO:0000256" key="11">
    <source>
        <dbReference type="PROSITE-ProRule" id="PRU00302"/>
    </source>
</evidence>
<dbReference type="Pfam" id="PF00084">
    <property type="entry name" value="Sushi"/>
    <property type="match status" value="6"/>
</dbReference>
<accession>A0A8J6GJU3</accession>
<comment type="caution">
    <text evidence="11">Lacks conserved residue(s) required for the propagation of feature annotation.</text>
</comment>
<keyword evidence="4" id="KW-0132">Cell division</keyword>
<feature type="domain" description="Sushi" evidence="12">
    <location>
        <begin position="1849"/>
        <end position="1907"/>
    </location>
</feature>
<dbReference type="SUPFAM" id="SSF57535">
    <property type="entry name" value="Complement control module/SCR domain"/>
    <property type="match status" value="7"/>
</dbReference>
<evidence type="ECO:0000313" key="14">
    <source>
        <dbReference type="Proteomes" id="UP000710432"/>
    </source>
</evidence>
<feature type="domain" description="Sushi" evidence="12">
    <location>
        <begin position="1789"/>
        <end position="1848"/>
    </location>
</feature>
<dbReference type="EMBL" id="JAATJU010022069">
    <property type="protein sequence ID" value="KAH0512176.1"/>
    <property type="molecule type" value="Genomic_DNA"/>
</dbReference>
<proteinExistence type="predicted"/>
<keyword evidence="10" id="KW-0131">Cell cycle</keyword>
<feature type="domain" description="Sushi" evidence="12">
    <location>
        <begin position="1727"/>
        <end position="1786"/>
    </location>
</feature>
<dbReference type="Gene3D" id="1.20.5.190">
    <property type="match status" value="23"/>
</dbReference>
<dbReference type="GO" id="GO:0000922">
    <property type="term" value="C:spindle pole"/>
    <property type="evidence" value="ECO:0007669"/>
    <property type="project" value="TreeGrafter"/>
</dbReference>
<feature type="domain" description="Sushi" evidence="12">
    <location>
        <begin position="1912"/>
        <end position="1969"/>
    </location>
</feature>
<dbReference type="GO" id="GO:0005516">
    <property type="term" value="F:calmodulin binding"/>
    <property type="evidence" value="ECO:0007669"/>
    <property type="project" value="UniProtKB-KW"/>
</dbReference>
<dbReference type="InterPro" id="IPR027417">
    <property type="entry name" value="P-loop_NTPase"/>
</dbReference>
<evidence type="ECO:0000256" key="8">
    <source>
        <dbReference type="ARBA" id="ARBA00023157"/>
    </source>
</evidence>
<evidence type="ECO:0000256" key="10">
    <source>
        <dbReference type="ARBA" id="ARBA00023306"/>
    </source>
</evidence>
<dbReference type="InterPro" id="IPR016024">
    <property type="entry name" value="ARM-type_fold"/>
</dbReference>
<feature type="disulfide bond" evidence="11">
    <location>
        <begin position="1974"/>
        <end position="2017"/>
    </location>
</feature>
<feature type="domain" description="Sushi" evidence="12">
    <location>
        <begin position="2100"/>
        <end position="2158"/>
    </location>
</feature>
<evidence type="ECO:0000256" key="1">
    <source>
        <dbReference type="ARBA" id="ARBA00004123"/>
    </source>
</evidence>
<dbReference type="FunFam" id="1.20.5.190:FF:000009">
    <property type="entry name" value="Abnormal spindle-like microcephaly-associated protein homolog"/>
    <property type="match status" value="2"/>
</dbReference>
<protein>
    <submittedName>
        <fullName evidence="13">Abnormal spindle-like microcephaly-associated protein-like protein</fullName>
    </submittedName>
</protein>
<keyword evidence="5" id="KW-0677">Repeat</keyword>
<keyword evidence="8 11" id="KW-1015">Disulfide bond</keyword>
<keyword evidence="6" id="KW-0498">Mitosis</keyword>
<dbReference type="SUPFAM" id="SSF48371">
    <property type="entry name" value="ARM repeat"/>
    <property type="match status" value="1"/>
</dbReference>
<dbReference type="FunFam" id="1.20.5.190:FF:000032">
    <property type="entry name" value="Abnormal spindle-like microcephaly-associated protein homolog"/>
    <property type="match status" value="1"/>
</dbReference>
<dbReference type="Pfam" id="PF00612">
    <property type="entry name" value="IQ"/>
    <property type="match status" value="30"/>
</dbReference>
<keyword evidence="3" id="KW-0963">Cytoplasm</keyword>
<feature type="disulfide bond" evidence="11">
    <location>
        <begin position="2102"/>
        <end position="2145"/>
    </location>
</feature>
<evidence type="ECO:0000256" key="3">
    <source>
        <dbReference type="ARBA" id="ARBA00022490"/>
    </source>
</evidence>
<dbReference type="PANTHER" id="PTHR22706:SF1">
    <property type="entry name" value="ASSEMBLY FACTOR FOR SPINDLE MICROTUBULES"/>
    <property type="match status" value="1"/>
</dbReference>
<organism evidence="13 14">
    <name type="scientific">Microtus ochrogaster</name>
    <name type="common">Prairie vole</name>
    <dbReference type="NCBI Taxonomy" id="79684"/>
    <lineage>
        <taxon>Eukaryota</taxon>
        <taxon>Metazoa</taxon>
        <taxon>Chordata</taxon>
        <taxon>Craniata</taxon>
        <taxon>Vertebrata</taxon>
        <taxon>Euteleostomi</taxon>
        <taxon>Mammalia</taxon>
        <taxon>Eutheria</taxon>
        <taxon>Euarchontoglires</taxon>
        <taxon>Glires</taxon>
        <taxon>Rodentia</taxon>
        <taxon>Myomorpha</taxon>
        <taxon>Muroidea</taxon>
        <taxon>Cricetidae</taxon>
        <taxon>Arvicolinae</taxon>
        <taxon>Microtus</taxon>
    </lineage>
</organism>
<dbReference type="Proteomes" id="UP000710432">
    <property type="component" value="Unassembled WGS sequence"/>
</dbReference>
<dbReference type="InterPro" id="IPR035976">
    <property type="entry name" value="Sushi/SCR/CCP_sf"/>
</dbReference>
<dbReference type="PROSITE" id="PS50096">
    <property type="entry name" value="IQ"/>
    <property type="match status" value="35"/>
</dbReference>
<dbReference type="FunFam" id="1.20.5.190:FF:000059">
    <property type="entry name" value="Abnormal spindle-like microcephaly-associated protein homolog"/>
    <property type="match status" value="1"/>
</dbReference>
<dbReference type="CDD" id="cd00033">
    <property type="entry name" value="CCP"/>
    <property type="match status" value="6"/>
</dbReference>
<dbReference type="FunFam" id="1.20.5.190:FF:000016">
    <property type="entry name" value="Abnormal spindle-like microcephaly-associated protein homolog"/>
    <property type="match status" value="1"/>
</dbReference>
<dbReference type="SUPFAM" id="SSF52540">
    <property type="entry name" value="P-loop containing nucleoside triphosphate hydrolases"/>
    <property type="match status" value="13"/>
</dbReference>
<dbReference type="GO" id="GO:0051295">
    <property type="term" value="P:establishment of meiotic spindle localization"/>
    <property type="evidence" value="ECO:0007669"/>
    <property type="project" value="TreeGrafter"/>
</dbReference>
<dbReference type="FunFam" id="1.20.5.190:FF:000008">
    <property type="entry name" value="Abnormal spindle-like microcephaly-associated protein homolog"/>
    <property type="match status" value="7"/>
</dbReference>
<dbReference type="FunFam" id="1.20.5.190:FF:000010">
    <property type="entry name" value="Abnormal spindle-like microcephaly-associated protein homolog"/>
    <property type="match status" value="1"/>
</dbReference>
<keyword evidence="9" id="KW-0539">Nucleus</keyword>
<dbReference type="GO" id="GO:0051301">
    <property type="term" value="P:cell division"/>
    <property type="evidence" value="ECO:0007669"/>
    <property type="project" value="UniProtKB-KW"/>
</dbReference>
<evidence type="ECO:0000259" key="12">
    <source>
        <dbReference type="PROSITE" id="PS50923"/>
    </source>
</evidence>
<evidence type="ECO:0000256" key="9">
    <source>
        <dbReference type="ARBA" id="ARBA00023242"/>
    </source>
</evidence>
<comment type="caution">
    <text evidence="13">The sequence shown here is derived from an EMBL/GenBank/DDBJ whole genome shotgun (WGS) entry which is preliminary data.</text>
</comment>
<dbReference type="GO" id="GO:0000278">
    <property type="term" value="P:mitotic cell cycle"/>
    <property type="evidence" value="ECO:0007669"/>
    <property type="project" value="TreeGrafter"/>
</dbReference>
<dbReference type="PROSITE" id="PS50923">
    <property type="entry name" value="SUSHI"/>
    <property type="match status" value="6"/>
</dbReference>
<dbReference type="SMART" id="SM00015">
    <property type="entry name" value="IQ"/>
    <property type="match status" value="50"/>
</dbReference>
<evidence type="ECO:0000256" key="4">
    <source>
        <dbReference type="ARBA" id="ARBA00022618"/>
    </source>
</evidence>
<dbReference type="SMART" id="SM00032">
    <property type="entry name" value="CCP"/>
    <property type="match status" value="6"/>
</dbReference>
<dbReference type="InterPro" id="IPR000436">
    <property type="entry name" value="Sushi_SCR_CCP_dom"/>
</dbReference>
<dbReference type="GO" id="GO:0005634">
    <property type="term" value="C:nucleus"/>
    <property type="evidence" value="ECO:0007669"/>
    <property type="project" value="UniProtKB-SubCell"/>
</dbReference>
<feature type="domain" description="Sushi" evidence="12">
    <location>
        <begin position="1972"/>
        <end position="2030"/>
    </location>
</feature>
<dbReference type="GO" id="GO:0005737">
    <property type="term" value="C:cytoplasm"/>
    <property type="evidence" value="ECO:0007669"/>
    <property type="project" value="UniProtKB-SubCell"/>
</dbReference>
<evidence type="ECO:0000313" key="13">
    <source>
        <dbReference type="EMBL" id="KAH0512176.1"/>
    </source>
</evidence>
<sequence>MKIARTSYNRYRWATVTIQRRWRACLRRKQDQQRFKMLKSSCLVIQFTFRRWKRRKLQLQTKAAVTLQRAFREWHLRKQARERAAVVIQSWYRKHREMQKYIRIRSCVVVIQRRFRCFQAQKSHKRRKDAVLTLQMHFRAYQKAKLARSDYLQKRAAALRLQAAFRRMKARHLHRQIRAACVLQSYWRMRQERCRFLNLKKIVIRLQAHIRKHQQLQKYKKIKKAAVVIQTHFRASVSARKALASYQKTRSSVIVLQSAYRGMRARKTFRHTLASVIKIQSYYRAYVSRKNFQNSRKAAIKLQSVVRMKQTRKRYLHLRAAALFIQRWYRSQKMAVQKRREYTQMRVSCIKLQAHFRGYLVRKQMRLQNRAAISLQSYFRTRRMRQWYLKMCKAAVVIQNFYRAYKAQVRQREKFLQVRGAAICLQAAFRGHKVRQIIKQQSTAALTIQRVFRGYSQRRKFQTVLQSAVTIQRWYRAHKIACDVRTQFLKTRVAVVSLQSAYRGWRVRQQLRREREAAVKIQSTFRMVLAQKQFKLQRTAAVVLQQRVRAWTAGKRQRSEFTELRRAVLVFQAAWKGKMLRRQIERQHRCAALIQSYYRMHVQRKKWKTVKAAALQIQVWYRAYRVRREQRCLYLEMKAAVIILQSAYRGMKVRREIKECNKAAVTLQSEFRAYRSRKEYTRYRTSAVVIQRWYRSSKITAQQHQQYLDLKKTAIKVQALYRGVRVRRHIPHMHVAATLIKATFKMHQLRVRYQRMRAAAVVIQQRYRAYCLGKIQREKFVTTLQAIRTLQAAVRGARVRQTVRKMRVAATLIQSHFRRYRQQTYFHRLRKVVKMMQQRFRAAKERNIQSQRYHRLKHSVIVIQAAFRGQKARRRLKAMHLAATLIQRRYRTLLVRRKFLSLRKTAIWIQRQYRANLHNKYQQQLLWEKAVIKIQSSYRGWVVRKRLQEMHRAATVIQATFRMHRACVRYQCLKQAAAVIQKQYQAHRAAKLQRQLFVRQRHAAVILQAAFRGMKTRSQLKTMHSSAVLIQSKFRALVVRRRFVALRNAAIFVQRKYRATICTKHKLHQFLHLRKAAITIQSSYRRLVVKKKLQEMHRAAVLIQATFRMHRTYVRFHTWKRASIIIQQHYRRYRALKLQREELTRPIGQWDSAVVIQAAHKGLKVSQLLKEKHNAAVIIQSTYRMYRKHRLYQQLQWAAKVIQEKYRANKKRKQALLLNTNKEETTLTQMHFLDLNTTKQIQQQHEAAVVIQKHFRAFRARRQMESERDYQAVWRKRKARKDLSKVEAACRIQAWYRCWITRKRYIALLKAAKIIQGYFCAKLERMRFLKMRASAIIIQRKWRATLSARVVREKLILKVSVNKNQVSEEKARIRVFHFTAAAYCHMCALRIQRAYRTHVAVRNAKAHVNSVISIQRWFRRRLQQKRLVEQHHQILKPDREVQECQDRQNRAASVIQRAARRFLLRRRQAKFNSSATRIQALWRGYSWRKKNDRTEIKAVRRSLRAVSKNVDEENKLYRRTERALHFLLTYKHLSAILEALKHLEVVTRFSTLCCERMAESGAASTIFDVIRGCNRSVPCMEVVGYAVQVLLNVAKYEKTTSAVYEVTNCVDTLLQLLQVYQQKPGDRVAEKSASIFTRTCCLLAVLFKKEHCASDVQSRTKVIDRICHLYKCTVPKHKVNTEGLFDKQKKNPCIAFPFIPERSVKTRIVSRSNIAVLVTRPVENPMEKCLKPVLRNGYVSDGKVLYKIQESMRYGCTSGYKTTGGKNEEVVRCLPEGWSSPPSCRKEQETCLAPELYHGNYSTMQRIFKVKDKVQYSCAAGYYTTTGKQAEEAECHAHGWSFTPQCNKLMCSSLRLIENGYFHPVKQTYEEGDVVQFFCHENYYLSGSDLIQCYNFGWYPESPICEEEKEKVACEQPPSIEHGAAQTHSEIYFSGDKVTYRCERGYYLRGSSTITCSRGQWTLPPECVENNESCKPPPEIANGAVVDGLLASYTTGSSVEYRCNEYYLLRGSKTSRCEQGKWSSPPVCLEPCTIDVDHMNRNNIQMKWKYEGKVLHGDLIDFVCKQGYDLSPTTPLSEVSVQCNRGDVKYPVCVRRESKGRCASPPVIRNGDIVNSAASTYENGSSVEYRCSENHFLQGSREAYCVDGVWTTPPLCLVLTHFLLANAIACLSTYESDVIEKKRSRDIGEFGE</sequence>
<comment type="subcellular location">
    <subcellularLocation>
        <location evidence="2">Cytoplasm</location>
    </subcellularLocation>
    <subcellularLocation>
        <location evidence="1">Nucleus</location>
    </subcellularLocation>
</comment>
<dbReference type="Gene3D" id="2.10.70.10">
    <property type="entry name" value="Complement Module, domain 1"/>
    <property type="match status" value="7"/>
</dbReference>
<evidence type="ECO:0000256" key="5">
    <source>
        <dbReference type="ARBA" id="ARBA00022737"/>
    </source>
</evidence>
<dbReference type="FunFam" id="1.20.5.190:FF:000052">
    <property type="entry name" value="Abnormal spindle-like microcephaly-associated protein"/>
    <property type="match status" value="1"/>
</dbReference>
<gene>
    <name evidence="13" type="ORF">LTLLF_146570</name>
</gene>
<reference evidence="13" key="1">
    <citation type="submission" date="2020-03" db="EMBL/GenBank/DDBJ databases">
        <title>Studies in the Genomics of Life Span.</title>
        <authorList>
            <person name="Glass D."/>
        </authorList>
    </citation>
    <scope>NUCLEOTIDE SEQUENCE</scope>
    <source>
        <strain evidence="13">LTLLF</strain>
        <tissue evidence="13">Muscle</tissue>
    </source>
</reference>
<dbReference type="InterPro" id="IPR000048">
    <property type="entry name" value="IQ_motif_EF-hand-BS"/>
</dbReference>
<dbReference type="GO" id="GO:0007051">
    <property type="term" value="P:spindle organization"/>
    <property type="evidence" value="ECO:0007669"/>
    <property type="project" value="TreeGrafter"/>
</dbReference>
<evidence type="ECO:0000256" key="2">
    <source>
        <dbReference type="ARBA" id="ARBA00004496"/>
    </source>
</evidence>
<evidence type="ECO:0000256" key="6">
    <source>
        <dbReference type="ARBA" id="ARBA00022776"/>
    </source>
</evidence>